<evidence type="ECO:0000313" key="8">
    <source>
        <dbReference type="EMBL" id="CAK7271091.1"/>
    </source>
</evidence>
<dbReference type="Gene3D" id="6.10.250.3250">
    <property type="match status" value="1"/>
</dbReference>
<keyword evidence="4 5" id="KW-0687">Ribonucleoprotein</keyword>
<accession>A0ABP0DU66</accession>
<comment type="function">
    <text evidence="1">Component of the ribosome, a large ribonucleoprotein complex responsible for the synthesis of proteins in the cell. The small ribosomal subunit (SSU) binds messenger RNAs (mRNAs) and translates the encoded message by selecting cognate aminoacyl-transfer RNA (tRNA) molecules. The large subunit (LSU) contains the ribosomal catalytic site termed the peptidyl transferase center (PTC), which catalyzes the formation of peptide bonds, thereby polymerizing the amino acids delivered by tRNAs into a polypeptide chain. The nascent polypeptides leave the ribosome through a tunnel in the LSU and interact with protein factors that function in enzymatic processing, targeting, and the membrane insertion of nascent chains at the exit of the ribosomal tunnel.</text>
</comment>
<dbReference type="EMBL" id="CAWUOM010000082">
    <property type="protein sequence ID" value="CAK7271091.1"/>
    <property type="molecule type" value="Genomic_DNA"/>
</dbReference>
<dbReference type="HAMAP" id="MF_01366">
    <property type="entry name" value="Ribosomal_uL13"/>
    <property type="match status" value="1"/>
</dbReference>
<dbReference type="Gene3D" id="1.20.58.120">
    <property type="entry name" value="BAG domain"/>
    <property type="match status" value="1"/>
</dbReference>
<dbReference type="Gene3D" id="3.90.1180.10">
    <property type="entry name" value="Ribosomal protein L13"/>
    <property type="match status" value="1"/>
</dbReference>
<name>A0ABP0DU66_9PEZI</name>
<feature type="region of interest" description="Disordered" evidence="6">
    <location>
        <begin position="223"/>
        <end position="255"/>
    </location>
</feature>
<organism evidence="8 9">
    <name type="scientific">Sporothrix epigloea</name>
    <dbReference type="NCBI Taxonomy" id="1892477"/>
    <lineage>
        <taxon>Eukaryota</taxon>
        <taxon>Fungi</taxon>
        <taxon>Dikarya</taxon>
        <taxon>Ascomycota</taxon>
        <taxon>Pezizomycotina</taxon>
        <taxon>Sordariomycetes</taxon>
        <taxon>Sordariomycetidae</taxon>
        <taxon>Ophiostomatales</taxon>
        <taxon>Ophiostomataceae</taxon>
        <taxon>Sporothrix</taxon>
    </lineage>
</organism>
<dbReference type="PROSITE" id="PS51035">
    <property type="entry name" value="BAG"/>
    <property type="match status" value="1"/>
</dbReference>
<comment type="similarity">
    <text evidence="2 5">Belongs to the universal ribosomal protein uL13 family.</text>
</comment>
<protein>
    <submittedName>
        <fullName evidence="8">60S ribosomal protein L16A</fullName>
    </submittedName>
</protein>
<evidence type="ECO:0000259" key="7">
    <source>
        <dbReference type="PROSITE" id="PS51035"/>
    </source>
</evidence>
<dbReference type="InterPro" id="IPR003103">
    <property type="entry name" value="BAG_domain"/>
</dbReference>
<dbReference type="SUPFAM" id="SSF63491">
    <property type="entry name" value="BAG domain"/>
    <property type="match status" value="1"/>
</dbReference>
<feature type="compositionally biased region" description="Low complexity" evidence="6">
    <location>
        <begin position="450"/>
        <end position="459"/>
    </location>
</feature>
<dbReference type="SUPFAM" id="SSF52161">
    <property type="entry name" value="Ribosomal protein L13"/>
    <property type="match status" value="1"/>
</dbReference>
<dbReference type="InterPro" id="IPR029071">
    <property type="entry name" value="Ubiquitin-like_domsf"/>
</dbReference>
<dbReference type="Pfam" id="PF02179">
    <property type="entry name" value="BAG"/>
    <property type="match status" value="1"/>
</dbReference>
<reference evidence="8 9" key="1">
    <citation type="submission" date="2024-01" db="EMBL/GenBank/DDBJ databases">
        <authorList>
            <person name="Allen C."/>
            <person name="Tagirdzhanova G."/>
        </authorList>
    </citation>
    <scope>NUCLEOTIDE SEQUENCE [LARGE SCALE GENOMIC DNA]</scope>
    <source>
        <strain evidence="8 9">CBS 573.63</strain>
    </source>
</reference>
<dbReference type="NCBIfam" id="TIGR01077">
    <property type="entry name" value="L13_A_E"/>
    <property type="match status" value="1"/>
</dbReference>
<dbReference type="SUPFAM" id="SSF54236">
    <property type="entry name" value="Ubiquitin-like"/>
    <property type="match status" value="1"/>
</dbReference>
<dbReference type="Proteomes" id="UP001642501">
    <property type="component" value="Unassembled WGS sequence"/>
</dbReference>
<evidence type="ECO:0000256" key="4">
    <source>
        <dbReference type="ARBA" id="ARBA00023274"/>
    </source>
</evidence>
<dbReference type="InterPro" id="IPR023563">
    <property type="entry name" value="Ribosomal_uL13_CS"/>
</dbReference>
<evidence type="ECO:0000256" key="3">
    <source>
        <dbReference type="ARBA" id="ARBA00022980"/>
    </source>
</evidence>
<keyword evidence="9" id="KW-1185">Reference proteome</keyword>
<dbReference type="Pfam" id="PF00572">
    <property type="entry name" value="Ribosomal_L13"/>
    <property type="match status" value="1"/>
</dbReference>
<dbReference type="InterPro" id="IPR005755">
    <property type="entry name" value="Ribosomal_uL13_euk/arc"/>
</dbReference>
<evidence type="ECO:0000313" key="9">
    <source>
        <dbReference type="Proteomes" id="UP001642501"/>
    </source>
</evidence>
<evidence type="ECO:0000256" key="2">
    <source>
        <dbReference type="ARBA" id="ARBA00006227"/>
    </source>
</evidence>
<dbReference type="PROSITE" id="PS00783">
    <property type="entry name" value="RIBOSOMAL_L13"/>
    <property type="match status" value="1"/>
</dbReference>
<dbReference type="SMART" id="SM00264">
    <property type="entry name" value="BAG"/>
    <property type="match status" value="1"/>
</dbReference>
<feature type="compositionally biased region" description="Basic residues" evidence="6">
    <location>
        <begin position="234"/>
        <end position="246"/>
    </location>
</feature>
<dbReference type="InterPro" id="IPR005822">
    <property type="entry name" value="Ribosomal_uL13"/>
</dbReference>
<dbReference type="PANTHER" id="PTHR11545:SF3">
    <property type="entry name" value="LARGE RIBOSOMAL SUBUNIT PROTEIN UL13"/>
    <property type="match status" value="1"/>
</dbReference>
<dbReference type="InterPro" id="IPR036899">
    <property type="entry name" value="Ribosomal_uL13_sf"/>
</dbReference>
<sequence>MVGGTIATSPDTIPNKSSIFPILASTARRAHQQAPLITVRPSQLRSLNRAHFAAHDLGKLHSQCQGWTKAPFLDSRADCEAEAPPFDSTSTATDPFFISVLGSKLRLCFLTPLKAGVRVRPVKGTDIPAKVASGAAAASLGAPFASLANITSALLPKLPPGLQTYLDSTVDGVSSVLANSSSYIQSTTGIPPNALYSSVAGAVLIGAAAHTVATRNKIYGNTKPAAISSTPKLSRNKKRKAAKKTKKETATDQDSMRRYGWSTGQQLSPFTSNMSQEGIPNVTDHDYEYITSDDLHKDNDAHIHENGKNGDIGDIPQDDVLRFRCGIDVHEEYFPAYSIGDGKLFPYDVRDRVQLIYDLSNSQTHFVELYYKGCLLDDENKPVRAYGVKNNSELLVVLPGEKSEPVALSPARKGKAGISGPDRSPVRGATFADSTGSLKVPPGRGRADQATGSSSRAASATLGASATSGVSRASNIPSFAPLQLGQGTAMEKLDKIDQHFTTNMLPMCNEFLTHTPADKKRREDDHRKISETVMQHVLLKLDEVDTGGDDDNRTRRKALVNRVQDVLKQMDGKVVIDGKGHLLGRLASIVAKQLLNGQKIVIVRCEALNISGEFFRAKLKYHSYLRKMTRYNPTRGGPFHFRAPSRIFYKAVRGMIPHKTARGAAALERLKVFEGVPPPYDKQKKMVVPQALRVLRLQPGRKYCTVGRLSHEVGWKYQDVVARLEERRKAKGAAYYERKKVAARQLSEAKKNAKVDSKTAQALESFGY</sequence>
<keyword evidence="3 5" id="KW-0689">Ribosomal protein</keyword>
<dbReference type="GO" id="GO:0005840">
    <property type="term" value="C:ribosome"/>
    <property type="evidence" value="ECO:0007669"/>
    <property type="project" value="UniProtKB-KW"/>
</dbReference>
<dbReference type="PANTHER" id="PTHR11545">
    <property type="entry name" value="RIBOSOMAL PROTEIN L13"/>
    <property type="match status" value="1"/>
</dbReference>
<dbReference type="InterPro" id="IPR036533">
    <property type="entry name" value="BAG_dom_sf"/>
</dbReference>
<proteinExistence type="inferred from homology"/>
<evidence type="ECO:0000256" key="1">
    <source>
        <dbReference type="ARBA" id="ARBA00004021"/>
    </source>
</evidence>
<evidence type="ECO:0000256" key="6">
    <source>
        <dbReference type="SAM" id="MobiDB-lite"/>
    </source>
</evidence>
<feature type="domain" description="BAG" evidence="7">
    <location>
        <begin position="516"/>
        <end position="574"/>
    </location>
</feature>
<comment type="caution">
    <text evidence="8">The sequence shown here is derived from an EMBL/GenBank/DDBJ whole genome shotgun (WGS) entry which is preliminary data.</text>
</comment>
<dbReference type="CDD" id="cd00392">
    <property type="entry name" value="Ribosomal_L13"/>
    <property type="match status" value="1"/>
</dbReference>
<gene>
    <name evidence="8" type="primary">RPL16A</name>
    <name evidence="8" type="ORF">SEPCBS57363_004438</name>
</gene>
<dbReference type="CDD" id="cd17039">
    <property type="entry name" value="Ubl_ubiquitin_like"/>
    <property type="match status" value="1"/>
</dbReference>
<evidence type="ECO:0000256" key="5">
    <source>
        <dbReference type="RuleBase" id="RU003877"/>
    </source>
</evidence>
<feature type="region of interest" description="Disordered" evidence="6">
    <location>
        <begin position="406"/>
        <end position="459"/>
    </location>
</feature>